<dbReference type="Gramene" id="PRQ21735">
    <property type="protein sequence ID" value="PRQ21735"/>
    <property type="gene ID" value="RchiOBHm_Chr7g0242521"/>
</dbReference>
<dbReference type="EMBL" id="PDCK01000045">
    <property type="protein sequence ID" value="PRQ21735.1"/>
    <property type="molecule type" value="Genomic_DNA"/>
</dbReference>
<reference evidence="1 2" key="1">
    <citation type="journal article" date="2018" name="Nat. Genet.">
        <title>The Rosa genome provides new insights in the design of modern roses.</title>
        <authorList>
            <person name="Bendahmane M."/>
        </authorList>
    </citation>
    <scope>NUCLEOTIDE SEQUENCE [LARGE SCALE GENOMIC DNA]</scope>
    <source>
        <strain evidence="2">cv. Old Blush</strain>
    </source>
</reference>
<comment type="caution">
    <text evidence="1">The sequence shown here is derived from an EMBL/GenBank/DDBJ whole genome shotgun (WGS) entry which is preliminary data.</text>
</comment>
<dbReference type="Proteomes" id="UP000238479">
    <property type="component" value="Chromosome 7"/>
</dbReference>
<evidence type="ECO:0000313" key="1">
    <source>
        <dbReference type="EMBL" id="PRQ21735.1"/>
    </source>
</evidence>
<organism evidence="1 2">
    <name type="scientific">Rosa chinensis</name>
    <name type="common">China rose</name>
    <dbReference type="NCBI Taxonomy" id="74649"/>
    <lineage>
        <taxon>Eukaryota</taxon>
        <taxon>Viridiplantae</taxon>
        <taxon>Streptophyta</taxon>
        <taxon>Embryophyta</taxon>
        <taxon>Tracheophyta</taxon>
        <taxon>Spermatophyta</taxon>
        <taxon>Magnoliopsida</taxon>
        <taxon>eudicotyledons</taxon>
        <taxon>Gunneridae</taxon>
        <taxon>Pentapetalae</taxon>
        <taxon>rosids</taxon>
        <taxon>fabids</taxon>
        <taxon>Rosales</taxon>
        <taxon>Rosaceae</taxon>
        <taxon>Rosoideae</taxon>
        <taxon>Rosoideae incertae sedis</taxon>
        <taxon>Rosa</taxon>
    </lineage>
</organism>
<protein>
    <submittedName>
        <fullName evidence="1">Uncharacterized protein</fullName>
    </submittedName>
</protein>
<gene>
    <name evidence="1" type="ORF">RchiOBHm_Chr7g0242521</name>
</gene>
<name>A0A2P6PII3_ROSCH</name>
<accession>A0A2P6PII3</accession>
<proteinExistence type="predicted"/>
<keyword evidence="2" id="KW-1185">Reference proteome</keyword>
<sequence length="50" mass="6164">MWRWPFVVTHRTTLTLEWERRQTKELGGLQECLDTTRWRTVTKHGHFLKP</sequence>
<dbReference type="AlphaFoldDB" id="A0A2P6PII3"/>
<evidence type="ECO:0000313" key="2">
    <source>
        <dbReference type="Proteomes" id="UP000238479"/>
    </source>
</evidence>